<evidence type="ECO:0000313" key="7">
    <source>
        <dbReference type="EMBL" id="KGM34924.1"/>
    </source>
</evidence>
<dbReference type="AlphaFoldDB" id="A0A0A0D9Y9"/>
<evidence type="ECO:0000259" key="6">
    <source>
        <dbReference type="Pfam" id="PF01636"/>
    </source>
</evidence>
<comment type="caution">
    <text evidence="7">The sequence shown here is derived from an EMBL/GenBank/DDBJ whole genome shotgun (WGS) entry which is preliminary data.</text>
</comment>
<dbReference type="Pfam" id="PF01636">
    <property type="entry name" value="APH"/>
    <property type="match status" value="1"/>
</dbReference>
<dbReference type="EMBL" id="JANX01000059">
    <property type="protein sequence ID" value="KGM34924.1"/>
    <property type="molecule type" value="Genomic_DNA"/>
</dbReference>
<evidence type="ECO:0000256" key="2">
    <source>
        <dbReference type="ARBA" id="ARBA00022679"/>
    </source>
</evidence>
<sequence length="332" mass="35815">MADPELLAALRRMGLAGPEETPRFTALTGGVSSDIFRVDLAAGPICVKRALAKLRVAADWRAPVARNLYEARWMRAAAAIVPQAVPRLLGQDEAAGTLAMAYLAPQDHPVWKAELRDGRADPAFAAEVGRRLVAIHAATAADPALAAEFPTDAIFYDIRLEPYLVATAIAHPDCAAALHALVETTRTAKRALVHGDVSPKNILVGPDGPVFLDAECAWWGDPAFDLAFCLNHLLLKGLWRPESAPDFLTCFDALSETYLADVDWEPSDAFESRAARLLPGLFLARVDGKSPVEYLTDAAQKGCVRRVARALLLDPPETLAEIGAAWARELGR</sequence>
<evidence type="ECO:0000313" key="8">
    <source>
        <dbReference type="Proteomes" id="UP000029995"/>
    </source>
</evidence>
<dbReference type="PROSITE" id="PS00109">
    <property type="entry name" value="PROTEIN_KINASE_TYR"/>
    <property type="match status" value="1"/>
</dbReference>
<dbReference type="InterPro" id="IPR002575">
    <property type="entry name" value="Aminoglycoside_PTrfase"/>
</dbReference>
<dbReference type="GO" id="GO:0004672">
    <property type="term" value="F:protein kinase activity"/>
    <property type="evidence" value="ECO:0007669"/>
    <property type="project" value="InterPro"/>
</dbReference>
<dbReference type="Gene3D" id="3.30.200.20">
    <property type="entry name" value="Phosphorylase Kinase, domain 1"/>
    <property type="match status" value="1"/>
</dbReference>
<gene>
    <name evidence="7" type="ORF">P409_07420</name>
</gene>
<reference evidence="7 8" key="1">
    <citation type="submission" date="2014-01" db="EMBL/GenBank/DDBJ databases">
        <title>Genome sequence determination for a cystic fibrosis isolate, Inquilinus limosus.</title>
        <authorList>
            <person name="Pino M."/>
            <person name="Di Conza J."/>
            <person name="Gutkind G."/>
        </authorList>
    </citation>
    <scope>NUCLEOTIDE SEQUENCE [LARGE SCALE GENOMIC DNA]</scope>
    <source>
        <strain evidence="7 8">MP06</strain>
    </source>
</reference>
<dbReference type="SUPFAM" id="SSF56112">
    <property type="entry name" value="Protein kinase-like (PK-like)"/>
    <property type="match status" value="1"/>
</dbReference>
<dbReference type="PANTHER" id="PTHR34273:SF2">
    <property type="entry name" value="METHYLTHIORIBOSE KINASE"/>
    <property type="match status" value="1"/>
</dbReference>
<organism evidence="7 8">
    <name type="scientific">Inquilinus limosus MP06</name>
    <dbReference type="NCBI Taxonomy" id="1398085"/>
    <lineage>
        <taxon>Bacteria</taxon>
        <taxon>Pseudomonadati</taxon>
        <taxon>Pseudomonadota</taxon>
        <taxon>Alphaproteobacteria</taxon>
        <taxon>Rhodospirillales</taxon>
        <taxon>Rhodospirillaceae</taxon>
        <taxon>Inquilinus</taxon>
    </lineage>
</organism>
<evidence type="ECO:0000256" key="3">
    <source>
        <dbReference type="ARBA" id="ARBA00022741"/>
    </source>
</evidence>
<comment type="similarity">
    <text evidence="1">Belongs to the methylthioribose kinase family.</text>
</comment>
<dbReference type="OrthoDB" id="7326703at2"/>
<evidence type="ECO:0000256" key="4">
    <source>
        <dbReference type="ARBA" id="ARBA00022777"/>
    </source>
</evidence>
<dbReference type="PANTHER" id="PTHR34273">
    <property type="entry name" value="METHYLTHIORIBOSE KINASE"/>
    <property type="match status" value="1"/>
</dbReference>
<dbReference type="InterPro" id="IPR011009">
    <property type="entry name" value="Kinase-like_dom_sf"/>
</dbReference>
<dbReference type="RefSeq" id="WP_034833750.1">
    <property type="nucleotide sequence ID" value="NZ_JANX01000059.1"/>
</dbReference>
<keyword evidence="5" id="KW-0067">ATP-binding</keyword>
<proteinExistence type="inferred from homology"/>
<name>A0A0A0D9Y9_9PROT</name>
<dbReference type="GO" id="GO:0005524">
    <property type="term" value="F:ATP binding"/>
    <property type="evidence" value="ECO:0007669"/>
    <property type="project" value="UniProtKB-KW"/>
</dbReference>
<dbReference type="Proteomes" id="UP000029995">
    <property type="component" value="Unassembled WGS sequence"/>
</dbReference>
<evidence type="ECO:0000256" key="5">
    <source>
        <dbReference type="ARBA" id="ARBA00022840"/>
    </source>
</evidence>
<protein>
    <submittedName>
        <fullName evidence="7">Aminoglycoside phosphotransferase</fullName>
    </submittedName>
</protein>
<keyword evidence="4" id="KW-0418">Kinase</keyword>
<dbReference type="InterPro" id="IPR008266">
    <property type="entry name" value="Tyr_kinase_AS"/>
</dbReference>
<keyword evidence="3" id="KW-0547">Nucleotide-binding</keyword>
<keyword evidence="2 7" id="KW-0808">Transferase</keyword>
<dbReference type="Gene3D" id="3.90.1200.10">
    <property type="match status" value="1"/>
</dbReference>
<accession>A0A0A0D9Y9</accession>
<feature type="domain" description="Aminoglycoside phosphotransferase" evidence="6">
    <location>
        <begin position="24"/>
        <end position="232"/>
    </location>
</feature>
<evidence type="ECO:0000256" key="1">
    <source>
        <dbReference type="ARBA" id="ARBA00010165"/>
    </source>
</evidence>